<reference evidence="2" key="1">
    <citation type="submission" date="2014-09" db="EMBL/GenBank/DDBJ databases">
        <authorList>
            <person name="Magalhaes I.L.F."/>
            <person name="Oliveira U."/>
            <person name="Santos F.R."/>
            <person name="Vidigal T.H.D.A."/>
            <person name="Brescovit A.D."/>
            <person name="Santos A.J."/>
        </authorList>
    </citation>
    <scope>NUCLEOTIDE SEQUENCE</scope>
    <source>
        <tissue evidence="2">Shoot tissue taken approximately 20 cm above the soil surface</tissue>
    </source>
</reference>
<keyword evidence="1" id="KW-1133">Transmembrane helix</keyword>
<name>A0A0A9CRC8_ARUDO</name>
<dbReference type="EMBL" id="GBRH01220897">
    <property type="protein sequence ID" value="JAD76998.1"/>
    <property type="molecule type" value="Transcribed_RNA"/>
</dbReference>
<proteinExistence type="predicted"/>
<accession>A0A0A9CRC8</accession>
<keyword evidence="1" id="KW-0472">Membrane</keyword>
<reference evidence="2" key="2">
    <citation type="journal article" date="2015" name="Data Brief">
        <title>Shoot transcriptome of the giant reed, Arundo donax.</title>
        <authorList>
            <person name="Barrero R.A."/>
            <person name="Guerrero F.D."/>
            <person name="Moolhuijzen P."/>
            <person name="Goolsby J.A."/>
            <person name="Tidwell J."/>
            <person name="Bellgard S.E."/>
            <person name="Bellgard M.I."/>
        </authorList>
    </citation>
    <scope>NUCLEOTIDE SEQUENCE</scope>
    <source>
        <tissue evidence="2">Shoot tissue taken approximately 20 cm above the soil surface</tissue>
    </source>
</reference>
<feature type="transmembrane region" description="Helical" evidence="1">
    <location>
        <begin position="6"/>
        <end position="24"/>
    </location>
</feature>
<evidence type="ECO:0000313" key="2">
    <source>
        <dbReference type="EMBL" id="JAD76998.1"/>
    </source>
</evidence>
<keyword evidence="1" id="KW-0812">Transmembrane</keyword>
<evidence type="ECO:0000256" key="1">
    <source>
        <dbReference type="SAM" id="Phobius"/>
    </source>
</evidence>
<organism evidence="2">
    <name type="scientific">Arundo donax</name>
    <name type="common">Giant reed</name>
    <name type="synonym">Donax arundinaceus</name>
    <dbReference type="NCBI Taxonomy" id="35708"/>
    <lineage>
        <taxon>Eukaryota</taxon>
        <taxon>Viridiplantae</taxon>
        <taxon>Streptophyta</taxon>
        <taxon>Embryophyta</taxon>
        <taxon>Tracheophyta</taxon>
        <taxon>Spermatophyta</taxon>
        <taxon>Magnoliopsida</taxon>
        <taxon>Liliopsida</taxon>
        <taxon>Poales</taxon>
        <taxon>Poaceae</taxon>
        <taxon>PACMAD clade</taxon>
        <taxon>Arundinoideae</taxon>
        <taxon>Arundineae</taxon>
        <taxon>Arundo</taxon>
    </lineage>
</organism>
<protein>
    <submittedName>
        <fullName evidence="2">Uncharacterized protein</fullName>
    </submittedName>
</protein>
<dbReference type="AlphaFoldDB" id="A0A0A9CRC8"/>
<sequence>MTGVMFLNQQIIFSFYLLYFLAALQSKSRFLQFMGLIECVHVESQSVQLIFQRFIINWWVIKHHRCHWKELCRLCGTRCSMCLITWLTLIKLCSSKRIIGHWD</sequence>